<feature type="transmembrane region" description="Helical" evidence="1">
    <location>
        <begin position="125"/>
        <end position="151"/>
    </location>
</feature>
<gene>
    <name evidence="2" type="ORF">SARC_00979</name>
</gene>
<accession>A0A0L0GD99</accession>
<name>A0A0L0GD99_9EUKA</name>
<organism evidence="2 3">
    <name type="scientific">Sphaeroforma arctica JP610</name>
    <dbReference type="NCBI Taxonomy" id="667725"/>
    <lineage>
        <taxon>Eukaryota</taxon>
        <taxon>Ichthyosporea</taxon>
        <taxon>Ichthyophonida</taxon>
        <taxon>Sphaeroforma</taxon>
    </lineage>
</organism>
<keyword evidence="1" id="KW-1133">Transmembrane helix</keyword>
<keyword evidence="3" id="KW-1185">Reference proteome</keyword>
<dbReference type="EMBL" id="KQ241631">
    <property type="protein sequence ID" value="KNC86884.1"/>
    <property type="molecule type" value="Genomic_DNA"/>
</dbReference>
<dbReference type="AlphaFoldDB" id="A0A0L0GD99"/>
<sequence length="157" mass="17467">MSPVSPVSEKTVAIITILIGCCYTIIQVFLTVGYWLWHHTNPLMMTRGRLYMTIILITTSTAVILQTLLTMTELGIPIVPHWLYVLMEAVKHFSWLVFLGAQVARQRLLYRIFVASAFRIEDTNMTGSFAVVILWAIYGAGSIAAIAVLLVSGCSTE</sequence>
<evidence type="ECO:0000313" key="2">
    <source>
        <dbReference type="EMBL" id="KNC86884.1"/>
    </source>
</evidence>
<evidence type="ECO:0000313" key="3">
    <source>
        <dbReference type="Proteomes" id="UP000054560"/>
    </source>
</evidence>
<evidence type="ECO:0000256" key="1">
    <source>
        <dbReference type="SAM" id="Phobius"/>
    </source>
</evidence>
<feature type="transmembrane region" description="Helical" evidence="1">
    <location>
        <begin position="49"/>
        <end position="69"/>
    </location>
</feature>
<protein>
    <recommendedName>
        <fullName evidence="4">THH1/TOM1/TOM3 domain-containing protein</fullName>
    </recommendedName>
</protein>
<feature type="transmembrane region" description="Helical" evidence="1">
    <location>
        <begin position="81"/>
        <end position="104"/>
    </location>
</feature>
<keyword evidence="1" id="KW-0812">Transmembrane</keyword>
<feature type="transmembrane region" description="Helical" evidence="1">
    <location>
        <begin position="12"/>
        <end position="37"/>
    </location>
</feature>
<proteinExistence type="predicted"/>
<feature type="non-terminal residue" evidence="2">
    <location>
        <position position="157"/>
    </location>
</feature>
<keyword evidence="1" id="KW-0472">Membrane</keyword>
<evidence type="ECO:0008006" key="4">
    <source>
        <dbReference type="Google" id="ProtNLM"/>
    </source>
</evidence>
<reference evidence="2 3" key="1">
    <citation type="submission" date="2011-02" db="EMBL/GenBank/DDBJ databases">
        <title>The Genome Sequence of Sphaeroforma arctica JP610.</title>
        <authorList>
            <consortium name="The Broad Institute Genome Sequencing Platform"/>
            <person name="Russ C."/>
            <person name="Cuomo C."/>
            <person name="Young S.K."/>
            <person name="Zeng Q."/>
            <person name="Gargeya S."/>
            <person name="Alvarado L."/>
            <person name="Berlin A."/>
            <person name="Chapman S.B."/>
            <person name="Chen Z."/>
            <person name="Freedman E."/>
            <person name="Gellesch M."/>
            <person name="Goldberg J."/>
            <person name="Griggs A."/>
            <person name="Gujja S."/>
            <person name="Heilman E."/>
            <person name="Heiman D."/>
            <person name="Howarth C."/>
            <person name="Mehta T."/>
            <person name="Neiman D."/>
            <person name="Pearson M."/>
            <person name="Roberts A."/>
            <person name="Saif S."/>
            <person name="Shea T."/>
            <person name="Shenoy N."/>
            <person name="Sisk P."/>
            <person name="Stolte C."/>
            <person name="Sykes S."/>
            <person name="White J."/>
            <person name="Yandava C."/>
            <person name="Burger G."/>
            <person name="Gray M.W."/>
            <person name="Holland P.W.H."/>
            <person name="King N."/>
            <person name="Lang F.B.F."/>
            <person name="Roger A.J."/>
            <person name="Ruiz-Trillo I."/>
            <person name="Haas B."/>
            <person name="Nusbaum C."/>
            <person name="Birren B."/>
        </authorList>
    </citation>
    <scope>NUCLEOTIDE SEQUENCE [LARGE SCALE GENOMIC DNA]</scope>
    <source>
        <strain evidence="2 3">JP610</strain>
    </source>
</reference>
<dbReference type="RefSeq" id="XP_014160786.1">
    <property type="nucleotide sequence ID" value="XM_014305311.1"/>
</dbReference>
<dbReference type="GeneID" id="25901483"/>
<dbReference type="Proteomes" id="UP000054560">
    <property type="component" value="Unassembled WGS sequence"/>
</dbReference>